<organism evidence="2 3">
    <name type="scientific">Pristionchus entomophagus</name>
    <dbReference type="NCBI Taxonomy" id="358040"/>
    <lineage>
        <taxon>Eukaryota</taxon>
        <taxon>Metazoa</taxon>
        <taxon>Ecdysozoa</taxon>
        <taxon>Nematoda</taxon>
        <taxon>Chromadorea</taxon>
        <taxon>Rhabditida</taxon>
        <taxon>Rhabditina</taxon>
        <taxon>Diplogasteromorpha</taxon>
        <taxon>Diplogasteroidea</taxon>
        <taxon>Neodiplogasteridae</taxon>
        <taxon>Pristionchus</taxon>
    </lineage>
</organism>
<keyword evidence="1" id="KW-0732">Signal</keyword>
<feature type="signal peptide" evidence="1">
    <location>
        <begin position="1"/>
        <end position="31"/>
    </location>
</feature>
<dbReference type="PANTHER" id="PTHR10151">
    <property type="entry name" value="ECTONUCLEOTIDE PYROPHOSPHATASE/PHOSPHODIESTERASE"/>
    <property type="match status" value="1"/>
</dbReference>
<feature type="non-terminal residue" evidence="2">
    <location>
        <position position="1"/>
    </location>
</feature>
<protein>
    <submittedName>
        <fullName evidence="2">Uncharacterized protein</fullName>
    </submittedName>
</protein>
<dbReference type="EMBL" id="BTSX01000006">
    <property type="protein sequence ID" value="GMT05969.1"/>
    <property type="molecule type" value="Genomic_DNA"/>
</dbReference>
<dbReference type="InterPro" id="IPR017850">
    <property type="entry name" value="Alkaline_phosphatase_core_sf"/>
</dbReference>
<proteinExistence type="predicted"/>
<dbReference type="PANTHER" id="PTHR10151:SF111">
    <property type="entry name" value="CHOLINE-SPECIFIC GLYCEROPHOSPHODIESTER PHOSPHODIESTERASE"/>
    <property type="match status" value="1"/>
</dbReference>
<dbReference type="Proteomes" id="UP001432027">
    <property type="component" value="Unassembled WGS sequence"/>
</dbReference>
<dbReference type="Gene3D" id="3.40.720.10">
    <property type="entry name" value="Alkaline Phosphatase, subunit A"/>
    <property type="match status" value="1"/>
</dbReference>
<evidence type="ECO:0000313" key="2">
    <source>
        <dbReference type="EMBL" id="GMT05969.1"/>
    </source>
</evidence>
<feature type="chain" id="PRO_5043899162" evidence="1">
    <location>
        <begin position="32"/>
        <end position="480"/>
    </location>
</feature>
<sequence length="480" mass="53980">LCIQDMVVRRPMKGILSLLLLALALWSTVESKREPLGQSIILISVDGYGAALLNSTKADAEHGIHKIAAQGVRADHLKPVFPTLTIPSWHSLATGLYTENHGMTANYMFDPNTTRTYQGGRNGSDSDYFWWKSRPKPFWYTAGKNNVDVNCYWFSYCQQPFGDMAVILPQERKTDLLIPEQTNAMPAMFDEMVTRISRYQPYRKQLFLIRYTGIDTALRNFGAGSDQVEQALAKFDDHLTDLQDKMEENGLHESTNLIVLSDHGLARIVEEEQFYLEECLSDYSNIINVVGGKSMLIIHTKEGAEDSVFFELKVCDQWENSGDYEDEVSPVEVYRSNALPESLHIGHGRFLGNIVVITKPGTTVITRQLPSVPERESEREREFMGDGWNNTAESMLGIFVARGPAFKVGERADPIELVDVYNMVLNIIGIPAAHTNNGSWERVEPMLQEDWENRASSQTSSSIALPIFFSVLISIAALLI</sequence>
<reference evidence="2" key="1">
    <citation type="submission" date="2023-10" db="EMBL/GenBank/DDBJ databases">
        <title>Genome assembly of Pristionchus species.</title>
        <authorList>
            <person name="Yoshida K."/>
            <person name="Sommer R.J."/>
        </authorList>
    </citation>
    <scope>NUCLEOTIDE SEQUENCE</scope>
    <source>
        <strain evidence="2">RS0144</strain>
    </source>
</reference>
<name>A0AAV5UHV5_9BILA</name>
<evidence type="ECO:0000313" key="3">
    <source>
        <dbReference type="Proteomes" id="UP001432027"/>
    </source>
</evidence>
<dbReference type="CDD" id="cd16018">
    <property type="entry name" value="Enpp"/>
    <property type="match status" value="1"/>
</dbReference>
<evidence type="ECO:0000256" key="1">
    <source>
        <dbReference type="SAM" id="SignalP"/>
    </source>
</evidence>
<gene>
    <name evidence="2" type="ORF">PENTCL1PPCAC_28143</name>
</gene>
<dbReference type="AlphaFoldDB" id="A0AAV5UHV5"/>
<accession>A0AAV5UHV5</accession>
<keyword evidence="3" id="KW-1185">Reference proteome</keyword>
<dbReference type="SUPFAM" id="SSF53649">
    <property type="entry name" value="Alkaline phosphatase-like"/>
    <property type="match status" value="1"/>
</dbReference>
<dbReference type="Pfam" id="PF01663">
    <property type="entry name" value="Phosphodiest"/>
    <property type="match status" value="1"/>
</dbReference>
<dbReference type="InterPro" id="IPR002591">
    <property type="entry name" value="Phosphodiest/P_Trfase"/>
</dbReference>
<comment type="caution">
    <text evidence="2">The sequence shown here is derived from an EMBL/GenBank/DDBJ whole genome shotgun (WGS) entry which is preliminary data.</text>
</comment>